<sequence>MIMHLIATGEGPTDIGISQNGLGVSNGEDFLQGPMYALLIKLLENCLPEWNQGQDFTHTFIYRKELGQRAKASKVRLPSKDKAVKGHLEHAKRAAALAEFTKENFPETWANSLSVYFHDCDGTRSELDREPEMQANRVKAVLSGFKAAEYEHGVAMIPKPTSESWIICSVKENPYCHCQNLETDLSGNDRSADRAPKVVLGNAINNHDYCREDLSTLIAAIDVDRLEDMPSFRQFKSNVIAVVEKACGEVRN</sequence>
<reference evidence="1" key="1">
    <citation type="submission" date="2005-09" db="EMBL/GenBank/DDBJ databases">
        <title>Annotation of Vibrio cholerae MO10.</title>
        <authorList>
            <person name="Colwell R."/>
            <person name="Grim C.J."/>
            <person name="Young S."/>
            <person name="Jaffe D."/>
            <person name="Gnerre S."/>
            <person name="Berlin A."/>
            <person name="Heiman D."/>
            <person name="Hepburn T."/>
            <person name="Shea T."/>
            <person name="Sykes S."/>
            <person name="Yandava C."/>
            <person name="Alvarado L."/>
            <person name="Kodira C."/>
            <person name="Borodovsky M."/>
            <person name="Heidelberg J."/>
            <person name="Lander E."/>
            <person name="Galagan J."/>
            <person name="Nusbaum C."/>
            <person name="Birren B."/>
        </authorList>
    </citation>
    <scope>NUCLEOTIDE SEQUENCE [LARGE SCALE GENOMIC DNA]</scope>
    <source>
        <strain evidence="1">MO10</strain>
    </source>
</reference>
<proteinExistence type="predicted"/>
<organism evidence="1">
    <name type="scientific">Vibrio cholerae (strain MO10)</name>
    <dbReference type="NCBI Taxonomy" id="345072"/>
    <lineage>
        <taxon>Bacteria</taxon>
        <taxon>Pseudomonadati</taxon>
        <taxon>Pseudomonadota</taxon>
        <taxon>Gammaproteobacteria</taxon>
        <taxon>Vibrionales</taxon>
        <taxon>Vibrionaceae</taxon>
        <taxon>Vibrio</taxon>
    </lineage>
</organism>
<gene>
    <name evidence="1" type="ORF">VchoM_03076</name>
</gene>
<dbReference type="AlphaFoldDB" id="A0A0X1L373"/>
<evidence type="ECO:0000313" key="1">
    <source>
        <dbReference type="EMBL" id="EET25049.1"/>
    </source>
</evidence>
<dbReference type="EMBL" id="DS990138">
    <property type="protein sequence ID" value="EET25049.1"/>
    <property type="molecule type" value="Genomic_DNA"/>
</dbReference>
<dbReference type="Proteomes" id="UP000004687">
    <property type="component" value="Unassembled WGS sequence"/>
</dbReference>
<reference evidence="1" key="2">
    <citation type="submission" date="2008-07" db="EMBL/GenBank/DDBJ databases">
        <authorList>
            <consortium name="Broad Institute Genome Sequencing Platform"/>
            <person name="Colwell R."/>
            <person name="Grim C.J."/>
            <person name="Young S."/>
            <person name="Jaffe D."/>
            <person name="Gnerre S."/>
            <person name="Berlin A."/>
            <person name="Heiman D."/>
            <person name="Hepburn T."/>
            <person name="Shea T."/>
            <person name="Sykes S."/>
            <person name="Alvarado L."/>
            <person name="Kodira C."/>
            <person name="Heidelberg J."/>
            <person name="Lander E."/>
            <person name="Galagan J."/>
            <person name="Nusbaum C."/>
            <person name="Birren B."/>
        </authorList>
    </citation>
    <scope>NUCLEOTIDE SEQUENCE [LARGE SCALE GENOMIC DNA]</scope>
    <source>
        <strain evidence="1">MO10</strain>
    </source>
</reference>
<accession>A0A0X1L373</accession>
<protein>
    <submittedName>
        <fullName evidence="1">Uncharacterized protein</fullName>
    </submittedName>
</protein>
<name>A0A0X1L373_VIBCO</name>
<dbReference type="RefSeq" id="WP_000605305.1">
    <property type="nucleotide sequence ID" value="NZ_CP060094.1"/>
</dbReference>
<dbReference type="HOGENOM" id="CLU_1128315_0_0_6"/>